<dbReference type="Gene3D" id="3.30.420.10">
    <property type="entry name" value="Ribonuclease H-like superfamily/Ribonuclease H"/>
    <property type="match status" value="1"/>
</dbReference>
<feature type="non-terminal residue" evidence="1">
    <location>
        <position position="1"/>
    </location>
</feature>
<evidence type="ECO:0000313" key="1">
    <source>
        <dbReference type="EMBL" id="RDX80098.1"/>
    </source>
</evidence>
<dbReference type="EMBL" id="QJKJ01008321">
    <property type="protein sequence ID" value="RDX80098.1"/>
    <property type="molecule type" value="Genomic_DNA"/>
</dbReference>
<accession>A0A371FP52</accession>
<name>A0A371FP52_MUCPR</name>
<gene>
    <name evidence="1" type="ORF">CR513_39386</name>
</gene>
<dbReference type="GO" id="GO:0003676">
    <property type="term" value="F:nucleic acid binding"/>
    <property type="evidence" value="ECO:0007669"/>
    <property type="project" value="InterPro"/>
</dbReference>
<reference evidence="1" key="1">
    <citation type="submission" date="2018-05" db="EMBL/GenBank/DDBJ databases">
        <title>Draft genome of Mucuna pruriens seed.</title>
        <authorList>
            <person name="Nnadi N.E."/>
            <person name="Vos R."/>
            <person name="Hasami M.H."/>
            <person name="Devisetty U.K."/>
            <person name="Aguiy J.C."/>
        </authorList>
    </citation>
    <scope>NUCLEOTIDE SEQUENCE [LARGE SCALE GENOMIC DNA]</scope>
    <source>
        <strain evidence="1">JCA_2017</strain>
    </source>
</reference>
<protein>
    <recommendedName>
        <fullName evidence="3">Integrase catalytic domain-containing protein</fullName>
    </recommendedName>
</protein>
<dbReference type="OrthoDB" id="1746168at2759"/>
<dbReference type="InterPro" id="IPR036397">
    <property type="entry name" value="RNaseH_sf"/>
</dbReference>
<evidence type="ECO:0008006" key="3">
    <source>
        <dbReference type="Google" id="ProtNLM"/>
    </source>
</evidence>
<keyword evidence="2" id="KW-1185">Reference proteome</keyword>
<comment type="caution">
    <text evidence="1">The sequence shown here is derived from an EMBL/GenBank/DDBJ whole genome shotgun (WGS) entry which is preliminary data.</text>
</comment>
<dbReference type="SUPFAM" id="SSF53098">
    <property type="entry name" value="Ribonuclease H-like"/>
    <property type="match status" value="2"/>
</dbReference>
<proteinExistence type="predicted"/>
<dbReference type="Proteomes" id="UP000257109">
    <property type="component" value="Unassembled WGS sequence"/>
</dbReference>
<organism evidence="1 2">
    <name type="scientific">Mucuna pruriens</name>
    <name type="common">Velvet bean</name>
    <name type="synonym">Dolichos pruriens</name>
    <dbReference type="NCBI Taxonomy" id="157652"/>
    <lineage>
        <taxon>Eukaryota</taxon>
        <taxon>Viridiplantae</taxon>
        <taxon>Streptophyta</taxon>
        <taxon>Embryophyta</taxon>
        <taxon>Tracheophyta</taxon>
        <taxon>Spermatophyta</taxon>
        <taxon>Magnoliopsida</taxon>
        <taxon>eudicotyledons</taxon>
        <taxon>Gunneridae</taxon>
        <taxon>Pentapetalae</taxon>
        <taxon>rosids</taxon>
        <taxon>fabids</taxon>
        <taxon>Fabales</taxon>
        <taxon>Fabaceae</taxon>
        <taxon>Papilionoideae</taxon>
        <taxon>50 kb inversion clade</taxon>
        <taxon>NPAAA clade</taxon>
        <taxon>indigoferoid/millettioid clade</taxon>
        <taxon>Phaseoleae</taxon>
        <taxon>Mucuna</taxon>
    </lineage>
</organism>
<dbReference type="PANTHER" id="PTHR48475:SF2">
    <property type="entry name" value="RIBONUCLEASE H"/>
    <property type="match status" value="1"/>
</dbReference>
<dbReference type="InterPro" id="IPR012337">
    <property type="entry name" value="RNaseH-like_sf"/>
</dbReference>
<dbReference type="PANTHER" id="PTHR48475">
    <property type="entry name" value="RIBONUCLEASE H"/>
    <property type="match status" value="1"/>
</dbReference>
<sequence>MSVQIARGQLSLDDYKGCLGAPKKGITIVTYYVASNNQVEYEAQLAGMKLASELGAQVLMAKSDSQLATFFERFTLIHVPREQNEQANLLSKLVNTQKRKLSRSVIQETLSLPTIEGTNVYCVAHTSTWMDSIIYYLQRDVTLTGPEEARKLRREASKYGTHIGGRASPARYRILLVDTQRGLHAASANGSRTYTRCHLSHYIGAVGQVKFLIVVINYFTKWVEAKSMATISAKRIRKFYWKKLICCFNLPSIIVLDNNTQFASCSVVELCSTPTDKQLSRVGKQSGAQMLKEVVKRG</sequence>
<evidence type="ECO:0000313" key="2">
    <source>
        <dbReference type="Proteomes" id="UP000257109"/>
    </source>
</evidence>
<dbReference type="AlphaFoldDB" id="A0A371FP52"/>